<gene>
    <name evidence="1" type="ORF">BQ8482_20351</name>
</gene>
<evidence type="ECO:0000313" key="1">
    <source>
        <dbReference type="EMBL" id="SJM31736.1"/>
    </source>
</evidence>
<dbReference type="AlphaFoldDB" id="A0A2P9AKU5"/>
<dbReference type="EMBL" id="FUIG01000026">
    <property type="protein sequence ID" value="SJM31736.1"/>
    <property type="molecule type" value="Genomic_DNA"/>
</dbReference>
<sequence length="89" mass="9583">MLGDRPENIAAIELQLGLEVPTALRLDRLLASQLGISRSRLQAWEEKRLLVVGPDWAKALRKPARAGTAIRIDLAGESDREAVISAAGG</sequence>
<keyword evidence="2" id="KW-1185">Reference proteome</keyword>
<dbReference type="InterPro" id="IPR009412">
    <property type="entry name" value="DUF1062"/>
</dbReference>
<evidence type="ECO:0000313" key="2">
    <source>
        <dbReference type="Proteomes" id="UP000245698"/>
    </source>
</evidence>
<dbReference type="Proteomes" id="UP000245698">
    <property type="component" value="Unassembled WGS sequence"/>
</dbReference>
<dbReference type="Pfam" id="PF06353">
    <property type="entry name" value="DUF1062"/>
    <property type="match status" value="1"/>
</dbReference>
<name>A0A2P9AKU5_9HYPH</name>
<organism evidence="1 2">
    <name type="scientific">Mesorhizobium delmotii</name>
    <dbReference type="NCBI Taxonomy" id="1631247"/>
    <lineage>
        <taxon>Bacteria</taxon>
        <taxon>Pseudomonadati</taxon>
        <taxon>Pseudomonadota</taxon>
        <taxon>Alphaproteobacteria</taxon>
        <taxon>Hyphomicrobiales</taxon>
        <taxon>Phyllobacteriaceae</taxon>
        <taxon>Mesorhizobium</taxon>
    </lineage>
</organism>
<reference evidence="2" key="1">
    <citation type="submission" date="2016-12" db="EMBL/GenBank/DDBJ databases">
        <authorList>
            <person name="Brunel B."/>
        </authorList>
    </citation>
    <scope>NUCLEOTIDE SEQUENCE [LARGE SCALE GENOMIC DNA]</scope>
</reference>
<dbReference type="GO" id="GO:0003723">
    <property type="term" value="F:RNA binding"/>
    <property type="evidence" value="ECO:0007669"/>
    <property type="project" value="InterPro"/>
</dbReference>
<protein>
    <submittedName>
        <fullName evidence="1">Uncharacterized protein</fullName>
    </submittedName>
</protein>
<dbReference type="InterPro" id="IPR036986">
    <property type="entry name" value="S4_RNA-bd_sf"/>
</dbReference>
<proteinExistence type="predicted"/>
<accession>A0A2P9AKU5</accession>
<dbReference type="Gene3D" id="3.10.290.10">
    <property type="entry name" value="RNA-binding S4 domain"/>
    <property type="match status" value="1"/>
</dbReference>